<keyword evidence="1" id="KW-0812">Transmembrane</keyword>
<sequence>MKKLPLFFRTVALAVFSLLVFSFTIDKKEQDDKLIGIWKGFEKDRQIEGVEKHWIQQRFGDGTYVIMFTTKEDCEVETFTEKGKWWTEDGKFYESSESTKDIDIYNYEVKNDEVVDFNSIRLSGENNETYIFSDYKLDLK</sequence>
<keyword evidence="1" id="KW-0472">Membrane</keyword>
<evidence type="ECO:0008006" key="4">
    <source>
        <dbReference type="Google" id="ProtNLM"/>
    </source>
</evidence>
<gene>
    <name evidence="2" type="ORF">SAMN04488062_107125</name>
</gene>
<dbReference type="Proteomes" id="UP000199274">
    <property type="component" value="Unassembled WGS sequence"/>
</dbReference>
<evidence type="ECO:0000256" key="1">
    <source>
        <dbReference type="SAM" id="Phobius"/>
    </source>
</evidence>
<proteinExistence type="predicted"/>
<feature type="transmembrane region" description="Helical" evidence="1">
    <location>
        <begin position="6"/>
        <end position="25"/>
    </location>
</feature>
<keyword evidence="3" id="KW-1185">Reference proteome</keyword>
<dbReference type="STRING" id="178355.SAMN04488062_107125"/>
<reference evidence="3" key="1">
    <citation type="submission" date="2016-10" db="EMBL/GenBank/DDBJ databases">
        <authorList>
            <person name="Varghese N."/>
            <person name="Submissions S."/>
        </authorList>
    </citation>
    <scope>NUCLEOTIDE SEQUENCE [LARGE SCALE GENOMIC DNA]</scope>
    <source>
        <strain evidence="3">CGMCC 1.2747</strain>
    </source>
</reference>
<protein>
    <recommendedName>
        <fullName evidence="4">Lipocalin-like domain-containing protein</fullName>
    </recommendedName>
</protein>
<accession>A0A1G8CEY1</accession>
<dbReference type="EMBL" id="FNDB01000007">
    <property type="protein sequence ID" value="SDH43460.1"/>
    <property type="molecule type" value="Genomic_DNA"/>
</dbReference>
<name>A0A1G8CEY1_9FLAO</name>
<evidence type="ECO:0000313" key="2">
    <source>
        <dbReference type="EMBL" id="SDH43460.1"/>
    </source>
</evidence>
<evidence type="ECO:0000313" key="3">
    <source>
        <dbReference type="Proteomes" id="UP000199274"/>
    </source>
</evidence>
<dbReference type="AlphaFoldDB" id="A0A1G8CEY1"/>
<dbReference type="OrthoDB" id="1261513at2"/>
<dbReference type="RefSeq" id="WP_091257387.1">
    <property type="nucleotide sequence ID" value="NZ_FNDB01000007.1"/>
</dbReference>
<organism evidence="2 3">
    <name type="scientific">Flavobacterium omnivorum</name>
    <dbReference type="NCBI Taxonomy" id="178355"/>
    <lineage>
        <taxon>Bacteria</taxon>
        <taxon>Pseudomonadati</taxon>
        <taxon>Bacteroidota</taxon>
        <taxon>Flavobacteriia</taxon>
        <taxon>Flavobacteriales</taxon>
        <taxon>Flavobacteriaceae</taxon>
        <taxon>Flavobacterium</taxon>
    </lineage>
</organism>
<keyword evidence="1" id="KW-1133">Transmembrane helix</keyword>